<evidence type="ECO:0000313" key="3">
    <source>
        <dbReference type="Proteomes" id="UP000604046"/>
    </source>
</evidence>
<name>A0A812K4K6_9DINO</name>
<feature type="region of interest" description="Disordered" evidence="1">
    <location>
        <begin position="1466"/>
        <end position="1495"/>
    </location>
</feature>
<evidence type="ECO:0000256" key="1">
    <source>
        <dbReference type="SAM" id="MobiDB-lite"/>
    </source>
</evidence>
<sequence length="1625" mass="180456">MAGSDVRCMWLATMWSRSLVGTRRVTDSTTDKDSHDLSLTSELMRDFYQAQRVTGLEDLPSTGCFIVGAVALRPRERYTHRGSSKLGEAVATQIKHWTVLAGRPLDHFALLFEAVDVVLLEERVVWNTIAGRRGGCFVAPLEGGQETRLRRHMPADCPGVFGYPFSQVLRLPGPYVTLILARQWGQVVVPDLPCRWNHDEYEVSKGRKFSSGLVGAGHQWERLWPALKKFGVRPKLQAVETNRAKENVRTVDVVHGDRDVWGLADCIAALGHGENVPQDQWQDFLAGLRLQHAECVLQASNRHAYVARGEPGIAFHVGHLVEVMLCAMFLKNEDTLGQALQTAACVLLPPTLAAGWIKRLREDPRKYLPSSAILSQRRAALDMGFALFQQSRIRDGLGQGACFYAMTDSSPQGGRDYEITVLDMLLTTDARDVMFQAHAWRQLPAIQRDTAQIMQRMRSKFVHMIPPPSTLGGRAANASHRLSAFLHSLHLVCGSFQTLKQLLANLVSITTDLGVESLLTKLQPFSISTILPFFDHSPQTERGSGFQDAAFRVVAEDGWEAQSDAEAFVPVVEDRFGDMGSMGSPDFPEADAGDCVSLRASFGVGGLLHVIHNAAKGLGACMKFYDDIVEDMGVLSKFLRERHSKERLISKCFSVGDAAGGPIRSRIETFAAQCYKERWGTVAKCALELHKVLPALRLGWNKATYVEGTAHGRGANPGESAQTVERVDGLVSNLWFESYLLMLQSFSRLVMHLIAWAESCPCHWQLLSGPEVETLSKSDRRLLEECPMRTRRAPELALNDFMQEVTGFSQEAATQLLQNLPVDLSGQDRAKLLRDFELGRSYLTMVLTLKTSHFRNFPWSAAGLAHHEQDRAREVWDSLRTALQAGGDVAEMLKIRLPRLLSDEVQRQGDQWFNGADMSSCPQFADVVASLAMVPVAERRVEAQHARTQKGSKKSPHHSPAYMSLQLRARELQEQIKGDPKEVVAVLSPLVYRCRSYKKACESMKLVKHPHILHGLKCKRDKVLRDALYRADIASQHHPLPQVFVAEFRGRGPRALPPAEALDTSNLRGVLHQLALEHAMSSVQHLRQQEGASPVFAVRYEAPAFSLLREFLLPGRAHVQSPQALTDAQPLEAIVEVSSSNPPSGDADLLFQKLRLAERRGGEVSLVFFQLLPNMHQMKRFRAEGERQFQVSDFAIALMRPVYVNAPQRECLLDSELLSMRSMPGGLRVDDVPCVMSFSNMTLEQLKSLVVLDATSEGVYCLRTRPALPNVPEQEKVLRSLLKQIAQCGHAGLADVSALSADEKKLLTGLREHGLVTQDHPLKFTDAGNQQLVLATQVSEPRNLLADMEVDAADQSRWQLLQRLINNSWEVRVCKASACRAADPYKVAEGDKVLFLPQTSSGVACSKMYLLALTLAAEHKLPVPHARPNAVYAGLLSGLAYLPENVRRQPQTRVFRAVCDGEDWHEARPASKRKRTPTAKRAPAIAAGAAPAAQPVEDMPADQEPMVDDAVTDDGPPAGVGGVLLDSTFFWRDCKFTEKFSLTADGVRNVVGLEVTCKHPEHVKCRRTLAFARNGGRDKVITLLKWWCTQARHYDTKDTHVRECPKSFGDPAPTEEELDQVPFGF</sequence>
<dbReference type="OrthoDB" id="423632at2759"/>
<organism evidence="2 3">
    <name type="scientific">Symbiodinium natans</name>
    <dbReference type="NCBI Taxonomy" id="878477"/>
    <lineage>
        <taxon>Eukaryota</taxon>
        <taxon>Sar</taxon>
        <taxon>Alveolata</taxon>
        <taxon>Dinophyceae</taxon>
        <taxon>Suessiales</taxon>
        <taxon>Symbiodiniaceae</taxon>
        <taxon>Symbiodinium</taxon>
    </lineage>
</organism>
<evidence type="ECO:0000313" key="2">
    <source>
        <dbReference type="EMBL" id="CAE7220438.1"/>
    </source>
</evidence>
<proteinExistence type="predicted"/>
<accession>A0A812K4K6</accession>
<gene>
    <name evidence="2" type="ORF">SNAT2548_LOCUS8053</name>
</gene>
<feature type="compositionally biased region" description="Low complexity" evidence="1">
    <location>
        <begin position="1479"/>
        <end position="1495"/>
    </location>
</feature>
<protein>
    <submittedName>
        <fullName evidence="2">Uncharacterized protein</fullName>
    </submittedName>
</protein>
<dbReference type="Proteomes" id="UP000604046">
    <property type="component" value="Unassembled WGS sequence"/>
</dbReference>
<dbReference type="EMBL" id="CAJNDS010000580">
    <property type="protein sequence ID" value="CAE7220438.1"/>
    <property type="molecule type" value="Genomic_DNA"/>
</dbReference>
<comment type="caution">
    <text evidence="2">The sequence shown here is derived from an EMBL/GenBank/DDBJ whole genome shotgun (WGS) entry which is preliminary data.</text>
</comment>
<keyword evidence="3" id="KW-1185">Reference proteome</keyword>
<reference evidence="2" key="1">
    <citation type="submission" date="2021-02" db="EMBL/GenBank/DDBJ databases">
        <authorList>
            <person name="Dougan E. K."/>
            <person name="Rhodes N."/>
            <person name="Thang M."/>
            <person name="Chan C."/>
        </authorList>
    </citation>
    <scope>NUCLEOTIDE SEQUENCE</scope>
</reference>